<feature type="transmembrane region" description="Helical" evidence="4">
    <location>
        <begin position="551"/>
        <end position="569"/>
    </location>
</feature>
<keyword evidence="4" id="KW-0472">Membrane</keyword>
<evidence type="ECO:0000313" key="6">
    <source>
        <dbReference type="EMBL" id="OBS17405.1"/>
    </source>
</evidence>
<evidence type="ECO:0000256" key="3">
    <source>
        <dbReference type="SAM" id="MobiDB-lite"/>
    </source>
</evidence>
<keyword evidence="4" id="KW-1133">Transmembrane helix</keyword>
<feature type="region of interest" description="Disordered" evidence="3">
    <location>
        <begin position="681"/>
        <end position="705"/>
    </location>
</feature>
<dbReference type="InterPro" id="IPR036864">
    <property type="entry name" value="Zn2-C6_fun-type_DNA-bd_sf"/>
</dbReference>
<name>A0A1B8AAB5_FUSPO</name>
<dbReference type="GO" id="GO:0003677">
    <property type="term" value="F:DNA binding"/>
    <property type="evidence" value="ECO:0007669"/>
    <property type="project" value="InterPro"/>
</dbReference>
<evidence type="ECO:0000313" key="7">
    <source>
        <dbReference type="Proteomes" id="UP000091967"/>
    </source>
</evidence>
<dbReference type="AlphaFoldDB" id="A0A1B8AAB5"/>
<evidence type="ECO:0000256" key="4">
    <source>
        <dbReference type="SAM" id="Phobius"/>
    </source>
</evidence>
<accession>A0A1B8AAB5</accession>
<dbReference type="PANTHER" id="PTHR47425:SF2">
    <property type="entry name" value="FARB-RELATED"/>
    <property type="match status" value="1"/>
</dbReference>
<organism evidence="6 7">
    <name type="scientific">Fusarium poae</name>
    <dbReference type="NCBI Taxonomy" id="36050"/>
    <lineage>
        <taxon>Eukaryota</taxon>
        <taxon>Fungi</taxon>
        <taxon>Dikarya</taxon>
        <taxon>Ascomycota</taxon>
        <taxon>Pezizomycotina</taxon>
        <taxon>Sordariomycetes</taxon>
        <taxon>Hypocreomycetidae</taxon>
        <taxon>Hypocreales</taxon>
        <taxon>Nectriaceae</taxon>
        <taxon>Fusarium</taxon>
    </lineage>
</organism>
<evidence type="ECO:0000259" key="5">
    <source>
        <dbReference type="PROSITE" id="PS50048"/>
    </source>
</evidence>
<dbReference type="GO" id="GO:0006351">
    <property type="term" value="P:DNA-templated transcription"/>
    <property type="evidence" value="ECO:0007669"/>
    <property type="project" value="InterPro"/>
</dbReference>
<comment type="caution">
    <text evidence="6">The sequence shown here is derived from an EMBL/GenBank/DDBJ whole genome shotgun (WGS) entry which is preliminary data.</text>
</comment>
<feature type="region of interest" description="Disordered" evidence="3">
    <location>
        <begin position="83"/>
        <end position="104"/>
    </location>
</feature>
<keyword evidence="4" id="KW-0812">Transmembrane</keyword>
<dbReference type="PROSITE" id="PS50048">
    <property type="entry name" value="ZN2_CY6_FUNGAL_2"/>
    <property type="match status" value="1"/>
</dbReference>
<keyword evidence="7" id="KW-1185">Reference proteome</keyword>
<evidence type="ECO:0000256" key="1">
    <source>
        <dbReference type="ARBA" id="ARBA00022723"/>
    </source>
</evidence>
<dbReference type="PROSITE" id="PS00463">
    <property type="entry name" value="ZN2_CY6_FUNGAL_1"/>
    <property type="match status" value="1"/>
</dbReference>
<dbReference type="SUPFAM" id="SSF57701">
    <property type="entry name" value="Zn2/Cys6 DNA-binding domain"/>
    <property type="match status" value="1"/>
</dbReference>
<protein>
    <recommendedName>
        <fullName evidence="5">Zn(2)-C6 fungal-type domain-containing protein</fullName>
    </recommendedName>
</protein>
<sequence length="705" mass="79329">MTESIQYQPVTTRSTRACLPCRTRKVRCDASHRGVPCTNCCLDGKECLVAERKSRRQIPCLDRTVLPLEDNQGTYAAVEATQPLETAQQQPNNPNTTPDSGSFEGINMDSSNTYIYSNIHSASRESMTKDTEIPRPITESHMCYQDFREYGFIKLGNMETLSSEDLHYLQTQRCFHLPSKLLLDELIRRYLFYVHPLLPILDDQSFWCSYFQPRQEGGVCKSQTPLLLLWCALFASSGFLSPASAASLGYGNVRNARTGFYKKAKILFDIGSESSPVILGQSALLLSFQTYSPRIKVAKIDSPSIRSNTIWLRTAIRHAQQANVETICCSPLVSTIASRKADSITLIRLWWCCILLDRIIALGQRRDLLIPKQYPLPSHTWFEDDVPWSKAQMTEIKQHFTVRLMHALKLCMVATDILLLESCPQQLKTKPLQQLKEAMVILEESGNSLKQWHDVAMLDIPGLDDSQNTLTSFQHPPLAAFTRVIRISYSAARLCAGHQELLLRISISATISATGDETLSAYSDLSGAAHGIQSAILDISNCIIEFMQLGLVPYLYIGIAAFAALPYLMQVLDLKITRRSCPEVELTDQYHRLCILTRAVKEYQARYNGLDHFGGTIQFISTNFQLITRYLPENVRITSWQDVLMHDPCCYMRLALALEHCSRTATIPTVEQLAEDLEGSLTIPPPQNLDSKQGDSPDDFMSLSS</sequence>
<dbReference type="InterPro" id="IPR052761">
    <property type="entry name" value="Fungal_Detox/Toxin_TFs"/>
</dbReference>
<dbReference type="CDD" id="cd00067">
    <property type="entry name" value="GAL4"/>
    <property type="match status" value="1"/>
</dbReference>
<dbReference type="Pfam" id="PF04082">
    <property type="entry name" value="Fungal_trans"/>
    <property type="match status" value="1"/>
</dbReference>
<gene>
    <name evidence="6" type="ORF">FPOA_12057</name>
</gene>
<dbReference type="SMART" id="SM00066">
    <property type="entry name" value="GAL4"/>
    <property type="match status" value="1"/>
</dbReference>
<dbReference type="GO" id="GO:0000981">
    <property type="term" value="F:DNA-binding transcription factor activity, RNA polymerase II-specific"/>
    <property type="evidence" value="ECO:0007669"/>
    <property type="project" value="InterPro"/>
</dbReference>
<dbReference type="InterPro" id="IPR001138">
    <property type="entry name" value="Zn2Cys6_DnaBD"/>
</dbReference>
<dbReference type="CDD" id="cd12148">
    <property type="entry name" value="fungal_TF_MHR"/>
    <property type="match status" value="1"/>
</dbReference>
<dbReference type="Gene3D" id="4.10.240.10">
    <property type="entry name" value="Zn(2)-C6 fungal-type DNA-binding domain"/>
    <property type="match status" value="1"/>
</dbReference>
<evidence type="ECO:0000256" key="2">
    <source>
        <dbReference type="ARBA" id="ARBA00023242"/>
    </source>
</evidence>
<dbReference type="Proteomes" id="UP000091967">
    <property type="component" value="Unassembled WGS sequence"/>
</dbReference>
<dbReference type="Pfam" id="PF00172">
    <property type="entry name" value="Zn_clus"/>
    <property type="match status" value="1"/>
</dbReference>
<dbReference type="OMA" id="NTRSHIT"/>
<dbReference type="InterPro" id="IPR007219">
    <property type="entry name" value="XnlR_reg_dom"/>
</dbReference>
<dbReference type="EMBL" id="LYXU01000018">
    <property type="protein sequence ID" value="OBS17405.1"/>
    <property type="molecule type" value="Genomic_DNA"/>
</dbReference>
<keyword evidence="1" id="KW-0479">Metal-binding</keyword>
<feature type="domain" description="Zn(2)-C6 fungal-type" evidence="5">
    <location>
        <begin position="17"/>
        <end position="49"/>
    </location>
</feature>
<reference evidence="6 7" key="1">
    <citation type="submission" date="2016-06" db="EMBL/GenBank/DDBJ databases">
        <title>Living apart together: crosstalk between the core and supernumerary genomes in a fungal plant pathogen.</title>
        <authorList>
            <person name="Vanheule A."/>
            <person name="Audenaert K."/>
            <person name="Warris S."/>
            <person name="Van De Geest H."/>
            <person name="Schijlen E."/>
            <person name="Hofte M."/>
            <person name="De Saeger S."/>
            <person name="Haesaert G."/>
            <person name="Waalwijk C."/>
            <person name="Van Der Lee T."/>
        </authorList>
    </citation>
    <scope>NUCLEOTIDE SEQUENCE [LARGE SCALE GENOMIC DNA]</scope>
    <source>
        <strain evidence="6 7">2516</strain>
    </source>
</reference>
<feature type="compositionally biased region" description="Polar residues" evidence="3">
    <location>
        <begin position="83"/>
        <end position="100"/>
    </location>
</feature>
<dbReference type="GO" id="GO:0008270">
    <property type="term" value="F:zinc ion binding"/>
    <property type="evidence" value="ECO:0007669"/>
    <property type="project" value="InterPro"/>
</dbReference>
<dbReference type="STRING" id="36050.A0A1B8AAB5"/>
<dbReference type="PANTHER" id="PTHR47425">
    <property type="entry name" value="FARB-RELATED"/>
    <property type="match status" value="1"/>
</dbReference>
<proteinExistence type="predicted"/>
<dbReference type="OrthoDB" id="5051651at2759"/>
<keyword evidence="2" id="KW-0539">Nucleus</keyword>